<evidence type="ECO:0000313" key="3">
    <source>
        <dbReference type="Proteomes" id="UP001345013"/>
    </source>
</evidence>
<feature type="compositionally biased region" description="Basic and acidic residues" evidence="1">
    <location>
        <begin position="120"/>
        <end position="136"/>
    </location>
</feature>
<name>A0ABR0JYK5_9EURO</name>
<gene>
    <name evidence="2" type="ORF">LTR24_008890</name>
</gene>
<keyword evidence="3" id="KW-1185">Reference proteome</keyword>
<feature type="compositionally biased region" description="Polar residues" evidence="1">
    <location>
        <begin position="57"/>
        <end position="76"/>
    </location>
</feature>
<protein>
    <submittedName>
        <fullName evidence="2">Uncharacterized protein</fullName>
    </submittedName>
</protein>
<feature type="compositionally biased region" description="Polar residues" evidence="1">
    <location>
        <begin position="1"/>
        <end position="10"/>
    </location>
</feature>
<evidence type="ECO:0000256" key="1">
    <source>
        <dbReference type="SAM" id="MobiDB-lite"/>
    </source>
</evidence>
<proteinExistence type="predicted"/>
<feature type="compositionally biased region" description="Polar residues" evidence="1">
    <location>
        <begin position="21"/>
        <end position="33"/>
    </location>
</feature>
<comment type="caution">
    <text evidence="2">The sequence shown here is derived from an EMBL/GenBank/DDBJ whole genome shotgun (WGS) entry which is preliminary data.</text>
</comment>
<feature type="region of interest" description="Disordered" evidence="1">
    <location>
        <begin position="1"/>
        <end position="136"/>
    </location>
</feature>
<dbReference type="EMBL" id="JAVRRG010000169">
    <property type="protein sequence ID" value="KAK5079830.1"/>
    <property type="molecule type" value="Genomic_DNA"/>
</dbReference>
<evidence type="ECO:0000313" key="2">
    <source>
        <dbReference type="EMBL" id="KAK5079830.1"/>
    </source>
</evidence>
<dbReference type="Proteomes" id="UP001345013">
    <property type="component" value="Unassembled WGS sequence"/>
</dbReference>
<accession>A0ABR0JYK5</accession>
<sequence length="136" mass="14154">MTPSSKTTSLLRKITPKDSLARSNPNVSSSSVITCRARLPTNAQGDAYDKPAKTETGAMTTNDSSDAATIEGTSADPNAPGSEPSALEKKAGESADKAGEKAKQAKDKKGEAEQQAQGDPQKEKMMGKAEEKANKA</sequence>
<feature type="compositionally biased region" description="Basic and acidic residues" evidence="1">
    <location>
        <begin position="86"/>
        <end position="112"/>
    </location>
</feature>
<reference evidence="2 3" key="1">
    <citation type="submission" date="2023-08" db="EMBL/GenBank/DDBJ databases">
        <title>Black Yeasts Isolated from many extreme environments.</title>
        <authorList>
            <person name="Coleine C."/>
            <person name="Stajich J.E."/>
            <person name="Selbmann L."/>
        </authorList>
    </citation>
    <scope>NUCLEOTIDE SEQUENCE [LARGE SCALE GENOMIC DNA]</scope>
    <source>
        <strain evidence="2 3">CCFEE 5885</strain>
    </source>
</reference>
<organism evidence="2 3">
    <name type="scientific">Lithohypha guttulata</name>
    <dbReference type="NCBI Taxonomy" id="1690604"/>
    <lineage>
        <taxon>Eukaryota</taxon>
        <taxon>Fungi</taxon>
        <taxon>Dikarya</taxon>
        <taxon>Ascomycota</taxon>
        <taxon>Pezizomycotina</taxon>
        <taxon>Eurotiomycetes</taxon>
        <taxon>Chaetothyriomycetidae</taxon>
        <taxon>Chaetothyriales</taxon>
        <taxon>Trichomeriaceae</taxon>
        <taxon>Lithohypha</taxon>
    </lineage>
</organism>